<evidence type="ECO:0000256" key="6">
    <source>
        <dbReference type="ARBA" id="ARBA00022553"/>
    </source>
</evidence>
<sequence length="360" mass="38285">MTSDPLSPAAVLEGMANALPTHEKDDTTSDLSSSLDCVALFVHACMVNLGFRLLGFNEDSKIEAECQRIAPRLPAQWNRSLSSHSFVYAHQQSSMRFIIHIDRMGAKIDIRGLATGDERIARFDITARDYISSASLPLRITMTPDGTEDRSDLTHKLKNIFISEERIKDLSSLLKITLIQRLLPALQKEGYTESPAAVPIRQPHPPPQQPTFPSYPPPPAQPNNPYPAPDPLAGPPPRHPIPTADFPPPGFDDEYEVNQPPRGPFPAGPGAGFGNLGHSDLYPPGLGPRDPIRGTFIGPGGLHQPGGPLGGGGAGGMGGGMHPTFDDPLFQGPRGRGDGNGGGDATFGGQLPPGASYAAL</sequence>
<dbReference type="PANTHER" id="PTHR13266">
    <property type="entry name" value="PROTEASOME INHIBITOR"/>
    <property type="match status" value="1"/>
</dbReference>
<evidence type="ECO:0000256" key="8">
    <source>
        <dbReference type="ARBA" id="ARBA00022942"/>
    </source>
</evidence>
<dbReference type="EMBL" id="MU853408">
    <property type="protein sequence ID" value="KAK4134558.1"/>
    <property type="molecule type" value="Genomic_DNA"/>
</dbReference>
<protein>
    <recommendedName>
        <fullName evidence="16">Proteasome inhibitor PI31 subunit</fullName>
    </recommendedName>
</protein>
<dbReference type="PANTHER" id="PTHR13266:SF1">
    <property type="entry name" value="PROTEASOME INHIBITOR PI31 SUBUNIT"/>
    <property type="match status" value="1"/>
</dbReference>
<accession>A0AAN6ZE62</accession>
<dbReference type="GO" id="GO:0043161">
    <property type="term" value="P:proteasome-mediated ubiquitin-dependent protein catabolic process"/>
    <property type="evidence" value="ECO:0007669"/>
    <property type="project" value="InterPro"/>
</dbReference>
<reference evidence="14" key="2">
    <citation type="submission" date="2023-05" db="EMBL/GenBank/DDBJ databases">
        <authorList>
            <consortium name="Lawrence Berkeley National Laboratory"/>
            <person name="Steindorff A."/>
            <person name="Hensen N."/>
            <person name="Bonometti L."/>
            <person name="Westerberg I."/>
            <person name="Brannstrom I.O."/>
            <person name="Guillou S."/>
            <person name="Cros-Aarteil S."/>
            <person name="Calhoun S."/>
            <person name="Haridas S."/>
            <person name="Kuo A."/>
            <person name="Mondo S."/>
            <person name="Pangilinan J."/>
            <person name="Riley R."/>
            <person name="Labutti K."/>
            <person name="Andreopoulos B."/>
            <person name="Lipzen A."/>
            <person name="Chen C."/>
            <person name="Yanf M."/>
            <person name="Daum C."/>
            <person name="Ng V."/>
            <person name="Clum A."/>
            <person name="Ohm R."/>
            <person name="Martin F."/>
            <person name="Silar P."/>
            <person name="Natvig D."/>
            <person name="Lalanne C."/>
            <person name="Gautier V."/>
            <person name="Ament-Velasquez S.L."/>
            <person name="Kruys A."/>
            <person name="Hutchinson M.I."/>
            <person name="Powell A.J."/>
            <person name="Barry K."/>
            <person name="Miller A.N."/>
            <person name="Grigoriev I.V."/>
            <person name="Debuchy R."/>
            <person name="Gladieux P."/>
            <person name="Thoren M.H."/>
            <person name="Johannesson H."/>
        </authorList>
    </citation>
    <scope>NUCLEOTIDE SEQUENCE</scope>
    <source>
        <strain evidence="14">CBS 123565</strain>
    </source>
</reference>
<feature type="domain" description="PI31 proteasome regulator N-terminal" evidence="13">
    <location>
        <begin position="27"/>
        <end position="189"/>
    </location>
</feature>
<evidence type="ECO:0000256" key="2">
    <source>
        <dbReference type="ARBA" id="ARBA00004496"/>
    </source>
</evidence>
<comment type="caution">
    <text evidence="14">The sequence shown here is derived from an EMBL/GenBank/DDBJ whole genome shotgun (WGS) entry which is preliminary data.</text>
</comment>
<feature type="compositionally biased region" description="Pro residues" evidence="11">
    <location>
        <begin position="202"/>
        <end position="250"/>
    </location>
</feature>
<comment type="similarity">
    <text evidence="3">Belongs to the proteasome inhibitor PI31 family.</text>
</comment>
<keyword evidence="6" id="KW-0597">Phosphoprotein</keyword>
<dbReference type="GO" id="GO:0000502">
    <property type="term" value="C:proteasome complex"/>
    <property type="evidence" value="ECO:0007669"/>
    <property type="project" value="UniProtKB-KW"/>
</dbReference>
<comment type="subcellular location">
    <subcellularLocation>
        <location evidence="2">Cytoplasm</location>
    </subcellularLocation>
    <subcellularLocation>
        <location evidence="1">Endoplasmic reticulum</location>
    </subcellularLocation>
</comment>
<evidence type="ECO:0000256" key="11">
    <source>
        <dbReference type="SAM" id="MobiDB-lite"/>
    </source>
</evidence>
<dbReference type="FunFam" id="3.40.1000.30:FF:000006">
    <property type="entry name" value="Chromosome 8, whole genome shotgun sequence"/>
    <property type="match status" value="1"/>
</dbReference>
<dbReference type="Pfam" id="PF11566">
    <property type="entry name" value="PI31_Prot_N"/>
    <property type="match status" value="1"/>
</dbReference>
<dbReference type="Proteomes" id="UP001304895">
    <property type="component" value="Unassembled WGS sequence"/>
</dbReference>
<evidence type="ECO:0000256" key="3">
    <source>
        <dbReference type="ARBA" id="ARBA00006405"/>
    </source>
</evidence>
<organism evidence="14 15">
    <name type="scientific">Trichocladium antarcticum</name>
    <dbReference type="NCBI Taxonomy" id="1450529"/>
    <lineage>
        <taxon>Eukaryota</taxon>
        <taxon>Fungi</taxon>
        <taxon>Dikarya</taxon>
        <taxon>Ascomycota</taxon>
        <taxon>Pezizomycotina</taxon>
        <taxon>Sordariomycetes</taxon>
        <taxon>Sordariomycetidae</taxon>
        <taxon>Sordariales</taxon>
        <taxon>Chaetomiaceae</taxon>
        <taxon>Trichocladium</taxon>
    </lineage>
</organism>
<evidence type="ECO:0000259" key="12">
    <source>
        <dbReference type="Pfam" id="PF08577"/>
    </source>
</evidence>
<evidence type="ECO:0000313" key="15">
    <source>
        <dbReference type="Proteomes" id="UP001304895"/>
    </source>
</evidence>
<evidence type="ECO:0000256" key="7">
    <source>
        <dbReference type="ARBA" id="ARBA00022824"/>
    </source>
</evidence>
<reference evidence="14" key="1">
    <citation type="journal article" date="2023" name="Mol. Phylogenet. Evol.">
        <title>Genome-scale phylogeny and comparative genomics of the fungal order Sordariales.</title>
        <authorList>
            <person name="Hensen N."/>
            <person name="Bonometti L."/>
            <person name="Westerberg I."/>
            <person name="Brannstrom I.O."/>
            <person name="Guillou S."/>
            <person name="Cros-Aarteil S."/>
            <person name="Calhoun S."/>
            <person name="Haridas S."/>
            <person name="Kuo A."/>
            <person name="Mondo S."/>
            <person name="Pangilinan J."/>
            <person name="Riley R."/>
            <person name="LaButti K."/>
            <person name="Andreopoulos B."/>
            <person name="Lipzen A."/>
            <person name="Chen C."/>
            <person name="Yan M."/>
            <person name="Daum C."/>
            <person name="Ng V."/>
            <person name="Clum A."/>
            <person name="Steindorff A."/>
            <person name="Ohm R.A."/>
            <person name="Martin F."/>
            <person name="Silar P."/>
            <person name="Natvig D.O."/>
            <person name="Lalanne C."/>
            <person name="Gautier V."/>
            <person name="Ament-Velasquez S.L."/>
            <person name="Kruys A."/>
            <person name="Hutchinson M.I."/>
            <person name="Powell A.J."/>
            <person name="Barry K."/>
            <person name="Miller A.N."/>
            <person name="Grigoriev I.V."/>
            <person name="Debuchy R."/>
            <person name="Gladieux P."/>
            <person name="Hiltunen Thoren M."/>
            <person name="Johannesson H."/>
        </authorList>
    </citation>
    <scope>NUCLEOTIDE SEQUENCE</scope>
    <source>
        <strain evidence="14">CBS 123565</strain>
    </source>
</reference>
<dbReference type="Gene3D" id="3.40.1000.30">
    <property type="match status" value="1"/>
</dbReference>
<keyword evidence="8" id="KW-0647">Proteasome</keyword>
<keyword evidence="7" id="KW-0256">Endoplasmic reticulum</keyword>
<dbReference type="Pfam" id="PF08577">
    <property type="entry name" value="PI31_Prot_C"/>
    <property type="match status" value="1"/>
</dbReference>
<evidence type="ECO:0000256" key="1">
    <source>
        <dbReference type="ARBA" id="ARBA00004240"/>
    </source>
</evidence>
<dbReference type="InterPro" id="IPR013886">
    <property type="entry name" value="PI31_Prot_C"/>
</dbReference>
<feature type="domain" description="PI31 proteasome regulator C-terminal" evidence="12">
    <location>
        <begin position="276"/>
        <end position="357"/>
    </location>
</feature>
<dbReference type="AlphaFoldDB" id="A0AAN6ZE62"/>
<keyword evidence="9" id="KW-0007">Acetylation</keyword>
<gene>
    <name evidence="14" type="ORF">BT67DRAFT_455899</name>
</gene>
<keyword evidence="4" id="KW-0488">Methylation</keyword>
<evidence type="ECO:0000256" key="4">
    <source>
        <dbReference type="ARBA" id="ARBA00022481"/>
    </source>
</evidence>
<keyword evidence="15" id="KW-1185">Reference proteome</keyword>
<feature type="compositionally biased region" description="Gly residues" evidence="11">
    <location>
        <begin position="297"/>
        <end position="321"/>
    </location>
</feature>
<dbReference type="GO" id="GO:0004866">
    <property type="term" value="F:endopeptidase inhibitor activity"/>
    <property type="evidence" value="ECO:0007669"/>
    <property type="project" value="InterPro"/>
</dbReference>
<dbReference type="InterPro" id="IPR021625">
    <property type="entry name" value="PI31_Prot_N"/>
</dbReference>
<evidence type="ECO:0000256" key="9">
    <source>
        <dbReference type="ARBA" id="ARBA00022990"/>
    </source>
</evidence>
<dbReference type="GO" id="GO:0070628">
    <property type="term" value="F:proteasome binding"/>
    <property type="evidence" value="ECO:0007669"/>
    <property type="project" value="InterPro"/>
</dbReference>
<evidence type="ECO:0000259" key="13">
    <source>
        <dbReference type="Pfam" id="PF11566"/>
    </source>
</evidence>
<evidence type="ECO:0000313" key="14">
    <source>
        <dbReference type="EMBL" id="KAK4134558.1"/>
    </source>
</evidence>
<evidence type="ECO:0000256" key="5">
    <source>
        <dbReference type="ARBA" id="ARBA00022490"/>
    </source>
</evidence>
<name>A0AAN6ZE62_9PEZI</name>
<dbReference type="InterPro" id="IPR045128">
    <property type="entry name" value="PI31-like"/>
</dbReference>
<dbReference type="GO" id="GO:0005783">
    <property type="term" value="C:endoplasmic reticulum"/>
    <property type="evidence" value="ECO:0007669"/>
    <property type="project" value="UniProtKB-SubCell"/>
</dbReference>
<proteinExistence type="inferred from homology"/>
<feature type="region of interest" description="Disordered" evidence="11">
    <location>
        <begin position="194"/>
        <end position="360"/>
    </location>
</feature>
<evidence type="ECO:0000256" key="10">
    <source>
        <dbReference type="ARBA" id="ARBA00024805"/>
    </source>
</evidence>
<comment type="function">
    <text evidence="10">Plays an important role in control of proteasome function. Inhibits the hydrolysis of protein and peptide substrates by the 20S proteasome. Also inhibits the activation of the proteasome by the proteasome regulatory proteins PA700 and PA28.</text>
</comment>
<evidence type="ECO:0008006" key="16">
    <source>
        <dbReference type="Google" id="ProtNLM"/>
    </source>
</evidence>
<keyword evidence="5" id="KW-0963">Cytoplasm</keyword>